<evidence type="ECO:0000259" key="11">
    <source>
        <dbReference type="PROSITE" id="PS51710"/>
    </source>
</evidence>
<dbReference type="CDD" id="cd01898">
    <property type="entry name" value="Obg"/>
    <property type="match status" value="1"/>
</dbReference>
<evidence type="ECO:0000256" key="4">
    <source>
        <dbReference type="ARBA" id="ARBA00022723"/>
    </source>
</evidence>
<feature type="binding site" evidence="9">
    <location>
        <begin position="297"/>
        <end position="300"/>
    </location>
    <ligand>
        <name>GTP</name>
        <dbReference type="ChEBI" id="CHEBI:37565"/>
    </ligand>
</feature>
<evidence type="ECO:0000256" key="5">
    <source>
        <dbReference type="ARBA" id="ARBA00022741"/>
    </source>
</evidence>
<feature type="region of interest" description="Disordered" evidence="10">
    <location>
        <begin position="61"/>
        <end position="81"/>
    </location>
</feature>
<feature type="domain" description="OCT" evidence="12">
    <location>
        <begin position="376"/>
        <end position="461"/>
    </location>
</feature>
<feature type="binding site" evidence="9">
    <location>
        <begin position="191"/>
        <end position="195"/>
    </location>
    <ligand>
        <name>GTP</name>
        <dbReference type="ChEBI" id="CHEBI:37565"/>
    </ligand>
</feature>
<comment type="function">
    <text evidence="9">An essential GTPase which binds GTP, GDP and possibly (p)ppGpp with moderate affinity, with high nucleotide exchange rates and a fairly low GTP hydrolysis rate. Plays a role in control of the cell cycle, stress response, ribosome biogenesis and in those bacteria that undergo differentiation, in morphogenesis control.</text>
</comment>
<evidence type="ECO:0000256" key="10">
    <source>
        <dbReference type="SAM" id="MobiDB-lite"/>
    </source>
</evidence>
<reference evidence="14 15" key="1">
    <citation type="submission" date="2020-05" db="EMBL/GenBank/DDBJ databases">
        <title>Actinomyces sp. zg-325.</title>
        <authorList>
            <person name="Yang C."/>
        </authorList>
    </citation>
    <scope>NUCLEOTIDE SEQUENCE [LARGE SCALE GENOMIC DNA]</scope>
    <source>
        <strain evidence="15">zg-325</strain>
    </source>
</reference>
<evidence type="ECO:0000256" key="1">
    <source>
        <dbReference type="ARBA" id="ARBA00001946"/>
    </source>
</evidence>
<keyword evidence="6 9" id="KW-0378">Hydrolase</keyword>
<feature type="region of interest" description="Disordered" evidence="10">
    <location>
        <begin position="503"/>
        <end position="536"/>
    </location>
</feature>
<dbReference type="RefSeq" id="WP_159523411.1">
    <property type="nucleotide sequence ID" value="NZ_CP053642.1"/>
</dbReference>
<dbReference type="InterPro" id="IPR036346">
    <property type="entry name" value="GTP-bd_prot_GTP1/OBG_C_sf"/>
</dbReference>
<dbReference type="InterPro" id="IPR006074">
    <property type="entry name" value="GTP1-OBG_CS"/>
</dbReference>
<dbReference type="GO" id="GO:0000287">
    <property type="term" value="F:magnesium ion binding"/>
    <property type="evidence" value="ECO:0007669"/>
    <property type="project" value="InterPro"/>
</dbReference>
<dbReference type="PANTHER" id="PTHR11702:SF31">
    <property type="entry name" value="MITOCHONDRIAL RIBOSOME-ASSOCIATED GTPASE 2"/>
    <property type="match status" value="1"/>
</dbReference>
<proteinExistence type="inferred from homology"/>
<feature type="binding site" evidence="9">
    <location>
        <position position="173"/>
    </location>
    <ligand>
        <name>Mg(2+)</name>
        <dbReference type="ChEBI" id="CHEBI:18420"/>
    </ligand>
</feature>
<dbReference type="AlphaFoldDB" id="A0A6M8BAT0"/>
<feature type="domain" description="OBG-type G" evidence="11">
    <location>
        <begin position="160"/>
        <end position="345"/>
    </location>
</feature>
<dbReference type="PROSITE" id="PS00905">
    <property type="entry name" value="GTP1_OBG"/>
    <property type="match status" value="1"/>
</dbReference>
<feature type="binding site" evidence="9">
    <location>
        <begin position="212"/>
        <end position="215"/>
    </location>
    <ligand>
        <name>GTP</name>
        <dbReference type="ChEBI" id="CHEBI:37565"/>
    </ligand>
</feature>
<keyword evidence="15" id="KW-1185">Reference proteome</keyword>
<feature type="binding site" evidence="9">
    <location>
        <begin position="166"/>
        <end position="173"/>
    </location>
    <ligand>
        <name>GTP</name>
        <dbReference type="ChEBI" id="CHEBI:37565"/>
    </ligand>
</feature>
<keyword evidence="5 9" id="KW-0547">Nucleotide-binding</keyword>
<dbReference type="Gene3D" id="2.70.210.12">
    <property type="entry name" value="GTP1/OBG domain"/>
    <property type="match status" value="1"/>
</dbReference>
<dbReference type="InterPro" id="IPR045086">
    <property type="entry name" value="OBG_GTPase"/>
</dbReference>
<feature type="binding site" evidence="9">
    <location>
        <begin position="326"/>
        <end position="328"/>
    </location>
    <ligand>
        <name>GTP</name>
        <dbReference type="ChEBI" id="CHEBI:37565"/>
    </ligand>
</feature>
<comment type="subcellular location">
    <subcellularLocation>
        <location evidence="9">Cytoplasm</location>
    </subcellularLocation>
</comment>
<dbReference type="Gene3D" id="3.30.300.350">
    <property type="entry name" value="GTP-binding protein OBG, C-terminal domain"/>
    <property type="match status" value="1"/>
</dbReference>
<dbReference type="Proteomes" id="UP000504752">
    <property type="component" value="Chromosome"/>
</dbReference>
<comment type="cofactor">
    <cofactor evidence="1 9">
        <name>Mg(2+)</name>
        <dbReference type="ChEBI" id="CHEBI:18420"/>
    </cofactor>
</comment>
<evidence type="ECO:0000259" key="13">
    <source>
        <dbReference type="PROSITE" id="PS51883"/>
    </source>
</evidence>
<evidence type="ECO:0000256" key="3">
    <source>
        <dbReference type="ARBA" id="ARBA00022490"/>
    </source>
</evidence>
<dbReference type="FunFam" id="2.70.210.12:FF:000001">
    <property type="entry name" value="GTPase Obg"/>
    <property type="match status" value="1"/>
</dbReference>
<dbReference type="PROSITE" id="PS51710">
    <property type="entry name" value="G_OBG"/>
    <property type="match status" value="1"/>
</dbReference>
<dbReference type="PANTHER" id="PTHR11702">
    <property type="entry name" value="DEVELOPMENTALLY REGULATED GTP-BINDING PROTEIN-RELATED"/>
    <property type="match status" value="1"/>
</dbReference>
<gene>
    <name evidence="14" type="primary">obgE</name>
    <name evidence="9" type="synonym">obg</name>
    <name evidence="14" type="ORF">HPC72_06415</name>
</gene>
<comment type="similarity">
    <text evidence="2 9">Belongs to the TRAFAC class OBG-HflX-like GTPase superfamily. OBG GTPase family.</text>
</comment>
<dbReference type="GO" id="GO:0003924">
    <property type="term" value="F:GTPase activity"/>
    <property type="evidence" value="ECO:0007669"/>
    <property type="project" value="UniProtKB-UniRule"/>
</dbReference>
<dbReference type="GO" id="GO:0005525">
    <property type="term" value="F:GTP binding"/>
    <property type="evidence" value="ECO:0007669"/>
    <property type="project" value="UniProtKB-UniRule"/>
</dbReference>
<keyword evidence="7 9" id="KW-0460">Magnesium</keyword>
<evidence type="ECO:0000256" key="2">
    <source>
        <dbReference type="ARBA" id="ARBA00007699"/>
    </source>
</evidence>
<dbReference type="PROSITE" id="PS51883">
    <property type="entry name" value="OBG"/>
    <property type="match status" value="1"/>
</dbReference>
<evidence type="ECO:0000313" key="15">
    <source>
        <dbReference type="Proteomes" id="UP000504752"/>
    </source>
</evidence>
<dbReference type="PRINTS" id="PR00326">
    <property type="entry name" value="GTP1OBG"/>
</dbReference>
<evidence type="ECO:0000256" key="7">
    <source>
        <dbReference type="ARBA" id="ARBA00022842"/>
    </source>
</evidence>
<dbReference type="EC" id="3.6.5.-" evidence="9"/>
<dbReference type="NCBIfam" id="NF008956">
    <property type="entry name" value="PRK12299.1"/>
    <property type="match status" value="1"/>
</dbReference>
<dbReference type="HAMAP" id="MF_01454">
    <property type="entry name" value="GTPase_Obg"/>
    <property type="match status" value="1"/>
</dbReference>
<sequence length="536" mass="56918">MPSFIDRVVLHVAGGDGGDGCTSIHREKFKPLAGPDGGDGGHGGDVILAVDPRTTTLLSYHRSPHRSAGKGTPGMGDWRRGVDGKDVILPVPEGTVVKDDEGRVLADLVGADARVVVAQGGTGGRGNFSLASSKRRAPGFHLLGEPGQVRDITLELKTIADVALVGYPSAGKSSLIAAMSAARPKIADYPFTTLVPNLGVVEAGQTRYTIADVPGLIPGASEGKGLGLEFLRHIERCAVIVHVLDCATLEPGRDPLSDLDTIEAELAAYSERLGDDNDPLFTGRVPLMERPRVVVLNKADVPDAAELAEFVTDDIAARGLPVFTISAVARTGLRELSFALAERVGAARAAQPASAAELAQQREAARPVIRPAAVGRRGKEDIAVVRPINHPTEGRVYQVRGERPERWILQTDFSNNEAIGYLADRLATGGVEDLLVRAGARAGDAVLIGAIDGGVLFTWEPTMTTGAELLGARGTDMRVEDYHRRTNAERRTRYHERMDAKEAARQELRDEAAEGIWTDASSWSRGGGGDDEEAGS</sequence>
<evidence type="ECO:0000313" key="14">
    <source>
        <dbReference type="EMBL" id="QKD79915.1"/>
    </source>
</evidence>
<dbReference type="InterPro" id="IPR027417">
    <property type="entry name" value="P-loop_NTPase"/>
</dbReference>
<evidence type="ECO:0000259" key="12">
    <source>
        <dbReference type="PROSITE" id="PS51881"/>
    </source>
</evidence>
<name>A0A6M8BAT0_9ACTO</name>
<dbReference type="EMBL" id="CP053642">
    <property type="protein sequence ID" value="QKD79915.1"/>
    <property type="molecule type" value="Genomic_DNA"/>
</dbReference>
<organism evidence="14 15">
    <name type="scientific">Actinomyces marmotae</name>
    <dbReference type="NCBI Taxonomy" id="2737173"/>
    <lineage>
        <taxon>Bacteria</taxon>
        <taxon>Bacillati</taxon>
        <taxon>Actinomycetota</taxon>
        <taxon>Actinomycetes</taxon>
        <taxon>Actinomycetales</taxon>
        <taxon>Actinomycetaceae</taxon>
        <taxon>Actinomyces</taxon>
    </lineage>
</organism>
<dbReference type="InterPro" id="IPR006073">
    <property type="entry name" value="GTP-bd"/>
</dbReference>
<dbReference type="PROSITE" id="PS51881">
    <property type="entry name" value="OCT"/>
    <property type="match status" value="1"/>
</dbReference>
<dbReference type="InterPro" id="IPR036726">
    <property type="entry name" value="GTP1_OBG_dom_sf"/>
</dbReference>
<accession>A0A6M8BAT0</accession>
<dbReference type="KEGG" id="amam:HPC72_06415"/>
<dbReference type="Pfam" id="PF09269">
    <property type="entry name" value="DUF1967"/>
    <property type="match status" value="1"/>
</dbReference>
<dbReference type="Pfam" id="PF01926">
    <property type="entry name" value="MMR_HSR1"/>
    <property type="match status" value="1"/>
</dbReference>
<keyword evidence="3 9" id="KW-0963">Cytoplasm</keyword>
<dbReference type="SUPFAM" id="SSF82051">
    <property type="entry name" value="Obg GTP-binding protein N-terminal domain"/>
    <property type="match status" value="1"/>
</dbReference>
<keyword evidence="8 9" id="KW-0342">GTP-binding</keyword>
<feature type="binding site" evidence="9">
    <location>
        <position position="193"/>
    </location>
    <ligand>
        <name>Mg(2+)</name>
        <dbReference type="ChEBI" id="CHEBI:18420"/>
    </ligand>
</feature>
<evidence type="ECO:0000256" key="6">
    <source>
        <dbReference type="ARBA" id="ARBA00022801"/>
    </source>
</evidence>
<dbReference type="GO" id="GO:0042254">
    <property type="term" value="P:ribosome biogenesis"/>
    <property type="evidence" value="ECO:0007669"/>
    <property type="project" value="UniProtKB-UniRule"/>
</dbReference>
<dbReference type="Gene3D" id="3.40.50.300">
    <property type="entry name" value="P-loop containing nucleotide triphosphate hydrolases"/>
    <property type="match status" value="1"/>
</dbReference>
<protein>
    <recommendedName>
        <fullName evidence="9">GTPase Obg</fullName>
        <ecNumber evidence="9">3.6.5.-</ecNumber>
    </recommendedName>
    <alternativeName>
        <fullName evidence="9">GTP-binding protein Obg</fullName>
    </alternativeName>
</protein>
<dbReference type="NCBIfam" id="NF008955">
    <property type="entry name" value="PRK12297.1"/>
    <property type="match status" value="1"/>
</dbReference>
<dbReference type="SUPFAM" id="SSF102741">
    <property type="entry name" value="Obg GTP-binding protein C-terminal domain"/>
    <property type="match status" value="1"/>
</dbReference>
<dbReference type="Pfam" id="PF01018">
    <property type="entry name" value="GTP1_OBG"/>
    <property type="match status" value="1"/>
</dbReference>
<evidence type="ECO:0000256" key="9">
    <source>
        <dbReference type="HAMAP-Rule" id="MF_01454"/>
    </source>
</evidence>
<dbReference type="InterPro" id="IPR006169">
    <property type="entry name" value="GTP1_OBG_dom"/>
</dbReference>
<dbReference type="NCBIfam" id="NF008954">
    <property type="entry name" value="PRK12296.1"/>
    <property type="match status" value="1"/>
</dbReference>
<dbReference type="SUPFAM" id="SSF52540">
    <property type="entry name" value="P-loop containing nucleoside triphosphate hydrolases"/>
    <property type="match status" value="1"/>
</dbReference>
<dbReference type="GO" id="GO:0005737">
    <property type="term" value="C:cytoplasm"/>
    <property type="evidence" value="ECO:0007669"/>
    <property type="project" value="UniProtKB-SubCell"/>
</dbReference>
<dbReference type="InterPro" id="IPR031167">
    <property type="entry name" value="G_OBG"/>
</dbReference>
<dbReference type="InterPro" id="IPR014100">
    <property type="entry name" value="GTP-bd_Obg/CgtA"/>
</dbReference>
<comment type="subunit">
    <text evidence="9">Monomer.</text>
</comment>
<dbReference type="NCBIfam" id="TIGR03595">
    <property type="entry name" value="Obg_CgtA_exten"/>
    <property type="match status" value="1"/>
</dbReference>
<keyword evidence="4 9" id="KW-0479">Metal-binding</keyword>
<dbReference type="NCBIfam" id="TIGR02729">
    <property type="entry name" value="Obg_CgtA"/>
    <property type="match status" value="1"/>
</dbReference>
<evidence type="ECO:0000256" key="8">
    <source>
        <dbReference type="ARBA" id="ARBA00023134"/>
    </source>
</evidence>
<dbReference type="InterPro" id="IPR015349">
    <property type="entry name" value="OCT_dom"/>
</dbReference>
<feature type="compositionally biased region" description="Basic and acidic residues" evidence="10">
    <location>
        <begin position="503"/>
        <end position="512"/>
    </location>
</feature>
<feature type="domain" description="Obg" evidence="13">
    <location>
        <begin position="2"/>
        <end position="159"/>
    </location>
</feature>